<feature type="compositionally biased region" description="Pro residues" evidence="1">
    <location>
        <begin position="34"/>
        <end position="49"/>
    </location>
</feature>
<name>A0A4R6MU58_9BURK</name>
<evidence type="ECO:0000313" key="4">
    <source>
        <dbReference type="Proteomes" id="UP000295357"/>
    </source>
</evidence>
<sequence length="507" mass="54900">MCVREQGLVVRKGAGALLLFLVAACGGGGGADPAPQPTPPITPQPPLADPPGIDKALLRQQVDAFVAEQRAKIAAIDCSQSQTGSCEPIKNIRFSEGQALPARLRADQTILLIDSGITHAATLRYRSRMLAYYRLSESSGLVEPYDPVIASTPRWGAELLRAIDGFQYRDAAGQMRPSHVPAAWLEPLRPLLKGARDFAALDRIPHGNMVLSQLVEASPQAGFVVLDPFPFQSLLKAQRASVCAKDAASLEQAAQRAAQSLGLVMQRHGVDYVNLSGGWFAEDLAISWAALNCSGSLSPEEASRLMLALRPLFAQLFESPTVLGVQSAGGAMSPLTHPLDVMELPQRLRVGYYHPLQAAPLPADGVVGAQRPAVDEPSAADRRWIDVFVGTGMTRSGFRPEFNTAPPLRTDSVYGLGLWPVDSSTTSWSAPQALNRLIHLKQQLAPTMAPEAPLDAALIQRMKTALTPMGCSWAPEDGGRCKLQDPAWHRQQELFRQGWLPADWRWE</sequence>
<evidence type="ECO:0000256" key="2">
    <source>
        <dbReference type="SAM" id="SignalP"/>
    </source>
</evidence>
<organism evidence="3 4">
    <name type="scientific">Roseateles asaccharophilus</name>
    <dbReference type="NCBI Taxonomy" id="582607"/>
    <lineage>
        <taxon>Bacteria</taxon>
        <taxon>Pseudomonadati</taxon>
        <taxon>Pseudomonadota</taxon>
        <taxon>Betaproteobacteria</taxon>
        <taxon>Burkholderiales</taxon>
        <taxon>Sphaerotilaceae</taxon>
        <taxon>Roseateles</taxon>
    </lineage>
</organism>
<accession>A0A4R6MU58</accession>
<evidence type="ECO:0000256" key="1">
    <source>
        <dbReference type="SAM" id="MobiDB-lite"/>
    </source>
</evidence>
<feature type="chain" id="PRO_5020909489" evidence="2">
    <location>
        <begin position="32"/>
        <end position="507"/>
    </location>
</feature>
<protein>
    <submittedName>
        <fullName evidence="3">Uncharacterized protein</fullName>
    </submittedName>
</protein>
<keyword evidence="2" id="KW-0732">Signal</keyword>
<dbReference type="Proteomes" id="UP000295357">
    <property type="component" value="Unassembled WGS sequence"/>
</dbReference>
<feature type="signal peptide" evidence="2">
    <location>
        <begin position="1"/>
        <end position="31"/>
    </location>
</feature>
<comment type="caution">
    <text evidence="3">The sequence shown here is derived from an EMBL/GenBank/DDBJ whole genome shotgun (WGS) entry which is preliminary data.</text>
</comment>
<proteinExistence type="predicted"/>
<keyword evidence="4" id="KW-1185">Reference proteome</keyword>
<evidence type="ECO:0000313" key="3">
    <source>
        <dbReference type="EMBL" id="TDP04891.1"/>
    </source>
</evidence>
<dbReference type="EMBL" id="SNXE01000013">
    <property type="protein sequence ID" value="TDP04891.1"/>
    <property type="molecule type" value="Genomic_DNA"/>
</dbReference>
<feature type="region of interest" description="Disordered" evidence="1">
    <location>
        <begin position="31"/>
        <end position="50"/>
    </location>
</feature>
<gene>
    <name evidence="3" type="ORF">DFR39_1131</name>
</gene>
<reference evidence="3 4" key="1">
    <citation type="submission" date="2019-03" db="EMBL/GenBank/DDBJ databases">
        <title>Genomic Encyclopedia of Type Strains, Phase IV (KMG-IV): sequencing the most valuable type-strain genomes for metagenomic binning, comparative biology and taxonomic classification.</title>
        <authorList>
            <person name="Goeker M."/>
        </authorList>
    </citation>
    <scope>NUCLEOTIDE SEQUENCE [LARGE SCALE GENOMIC DNA]</scope>
    <source>
        <strain evidence="3 4">DSM 25082</strain>
    </source>
</reference>
<dbReference type="AlphaFoldDB" id="A0A4R6MU58"/>
<dbReference type="PROSITE" id="PS51257">
    <property type="entry name" value="PROKAR_LIPOPROTEIN"/>
    <property type="match status" value="1"/>
</dbReference>